<keyword evidence="3" id="KW-1185">Reference proteome</keyword>
<evidence type="ECO:0000313" key="2">
    <source>
        <dbReference type="EMBL" id="SIT39399.1"/>
    </source>
</evidence>
<sequence length="39" mass="4224">MQCGWSEGFIKAIRCYRVLLFGAIARFVAASAGISVTVM</sequence>
<dbReference type="AlphaFoldDB" id="A0A1N7RWA5"/>
<proteinExistence type="predicted"/>
<keyword evidence="1" id="KW-1133">Transmembrane helix</keyword>
<organism evidence="2 3">
    <name type="scientific">Paraburkholderia ribeironis</name>
    <dbReference type="NCBI Taxonomy" id="1247936"/>
    <lineage>
        <taxon>Bacteria</taxon>
        <taxon>Pseudomonadati</taxon>
        <taxon>Pseudomonadota</taxon>
        <taxon>Betaproteobacteria</taxon>
        <taxon>Burkholderiales</taxon>
        <taxon>Burkholderiaceae</taxon>
        <taxon>Paraburkholderia</taxon>
    </lineage>
</organism>
<evidence type="ECO:0000313" key="3">
    <source>
        <dbReference type="Proteomes" id="UP000187012"/>
    </source>
</evidence>
<keyword evidence="1" id="KW-0472">Membrane</keyword>
<dbReference type="STRING" id="1247936.BN2475_190239"/>
<keyword evidence="1" id="KW-0812">Transmembrane</keyword>
<evidence type="ECO:0000256" key="1">
    <source>
        <dbReference type="SAM" id="Phobius"/>
    </source>
</evidence>
<feature type="transmembrane region" description="Helical" evidence="1">
    <location>
        <begin position="18"/>
        <end position="38"/>
    </location>
</feature>
<reference evidence="2 3" key="1">
    <citation type="submission" date="2016-12" db="EMBL/GenBank/DDBJ databases">
        <authorList>
            <person name="Song W.-J."/>
            <person name="Kurnit D.M."/>
        </authorList>
    </citation>
    <scope>NUCLEOTIDE SEQUENCE [LARGE SCALE GENOMIC DNA]</scope>
    <source>
        <strain evidence="2 3">STM7296</strain>
    </source>
</reference>
<name>A0A1N7RWA5_9BURK</name>
<accession>A0A1N7RWA5</accession>
<gene>
    <name evidence="2" type="ORF">BN2475_190239</name>
</gene>
<dbReference type="Proteomes" id="UP000187012">
    <property type="component" value="Unassembled WGS sequence"/>
</dbReference>
<protein>
    <submittedName>
        <fullName evidence="2">Uncharacterized protein</fullName>
    </submittedName>
</protein>
<dbReference type="EMBL" id="CYGX02000019">
    <property type="protein sequence ID" value="SIT39399.1"/>
    <property type="molecule type" value="Genomic_DNA"/>
</dbReference>